<comment type="caution">
    <text evidence="1">The sequence shown here is derived from an EMBL/GenBank/DDBJ whole genome shotgun (WGS) entry which is preliminary data.</text>
</comment>
<dbReference type="Proteomes" id="UP000033140">
    <property type="component" value="Unassembled WGS sequence"/>
</dbReference>
<keyword evidence="2" id="KW-1185">Reference proteome</keyword>
<evidence type="ECO:0000313" key="2">
    <source>
        <dbReference type="Proteomes" id="UP000033140"/>
    </source>
</evidence>
<name>A0A0E9NSL7_SAICN</name>
<reference evidence="1 2" key="3">
    <citation type="journal article" date="2015" name="Genome Announc.">
        <title>Draft Genome Sequence of the Archiascomycetous Yeast Saitoella complicata.</title>
        <authorList>
            <person name="Yamauchi K."/>
            <person name="Kondo S."/>
            <person name="Hamamoto M."/>
            <person name="Takahashi Y."/>
            <person name="Ogura Y."/>
            <person name="Hayashi T."/>
            <person name="Nishida H."/>
        </authorList>
    </citation>
    <scope>NUCLEOTIDE SEQUENCE [LARGE SCALE GENOMIC DNA]</scope>
    <source>
        <strain evidence="1 2">NRRL Y-17804</strain>
    </source>
</reference>
<gene>
    <name evidence="1" type="ORF">G7K_6493-t1</name>
</gene>
<reference evidence="1 2" key="1">
    <citation type="journal article" date="2011" name="J. Gen. Appl. Microbiol.">
        <title>Draft genome sequencing of the enigmatic yeast Saitoella complicata.</title>
        <authorList>
            <person name="Nishida H."/>
            <person name="Hamamoto M."/>
            <person name="Sugiyama J."/>
        </authorList>
    </citation>
    <scope>NUCLEOTIDE SEQUENCE [LARGE SCALE GENOMIC DNA]</scope>
    <source>
        <strain evidence="1 2">NRRL Y-17804</strain>
    </source>
</reference>
<evidence type="ECO:0000313" key="1">
    <source>
        <dbReference type="EMBL" id="GAO52415.1"/>
    </source>
</evidence>
<proteinExistence type="predicted"/>
<protein>
    <submittedName>
        <fullName evidence="1">Uncharacterized protein</fullName>
    </submittedName>
</protein>
<organism evidence="1 2">
    <name type="scientific">Saitoella complicata (strain BCRC 22490 / CBS 7301 / JCM 7358 / NBRC 10748 / NRRL Y-17804)</name>
    <dbReference type="NCBI Taxonomy" id="698492"/>
    <lineage>
        <taxon>Eukaryota</taxon>
        <taxon>Fungi</taxon>
        <taxon>Dikarya</taxon>
        <taxon>Ascomycota</taxon>
        <taxon>Taphrinomycotina</taxon>
        <taxon>Taphrinomycotina incertae sedis</taxon>
        <taxon>Saitoella</taxon>
    </lineage>
</organism>
<reference evidence="1 2" key="2">
    <citation type="journal article" date="2014" name="J. Gen. Appl. Microbiol.">
        <title>The early diverging ascomycetous budding yeast Saitoella complicata has three histone deacetylases belonging to the Clr6, Hos2, and Rpd3 lineages.</title>
        <authorList>
            <person name="Nishida H."/>
            <person name="Matsumoto T."/>
            <person name="Kondo S."/>
            <person name="Hamamoto M."/>
            <person name="Yoshikawa H."/>
        </authorList>
    </citation>
    <scope>NUCLEOTIDE SEQUENCE [LARGE SCALE GENOMIC DNA]</scope>
    <source>
        <strain evidence="1 2">NRRL Y-17804</strain>
    </source>
</reference>
<dbReference type="AlphaFoldDB" id="A0A0E9NSL7"/>
<accession>A0A0E9NSL7</accession>
<dbReference type="EMBL" id="BACD03000068">
    <property type="protein sequence ID" value="GAO52415.1"/>
    <property type="molecule type" value="Genomic_DNA"/>
</dbReference>
<sequence>MSLIVSSLDKVEVGLGVGKDHVDDCPLIPKSHALASYLGINTPDHLSHINKASNILSTYPRHYSIPLNTTISCGNMSYTHARFLRNGTALSPVPLSICTDQSQAANEPQYPLNFTGITEGPYTYSSFPARHPVPTKHHHVRARSSWGTVLTGVYLGSV</sequence>